<reference evidence="2" key="1">
    <citation type="submission" date="2015-01" db="EMBL/GenBank/DDBJ databases">
        <authorList>
            <person name="Aksoy S."/>
            <person name="Warren W."/>
            <person name="Wilson R.K."/>
        </authorList>
    </citation>
    <scope>NUCLEOTIDE SEQUENCE [LARGE SCALE GENOMIC DNA]</scope>
    <source>
        <strain evidence="2">IAEA</strain>
    </source>
</reference>
<reference evidence="1" key="2">
    <citation type="submission" date="2020-05" db="UniProtKB">
        <authorList>
            <consortium name="EnsemblMetazoa"/>
        </authorList>
    </citation>
    <scope>IDENTIFICATION</scope>
    <source>
        <strain evidence="1">IAEA</strain>
    </source>
</reference>
<organism evidence="1 2">
    <name type="scientific">Glossina palpalis gambiensis</name>
    <dbReference type="NCBI Taxonomy" id="67801"/>
    <lineage>
        <taxon>Eukaryota</taxon>
        <taxon>Metazoa</taxon>
        <taxon>Ecdysozoa</taxon>
        <taxon>Arthropoda</taxon>
        <taxon>Hexapoda</taxon>
        <taxon>Insecta</taxon>
        <taxon>Pterygota</taxon>
        <taxon>Neoptera</taxon>
        <taxon>Endopterygota</taxon>
        <taxon>Diptera</taxon>
        <taxon>Brachycera</taxon>
        <taxon>Muscomorpha</taxon>
        <taxon>Hippoboscoidea</taxon>
        <taxon>Glossinidae</taxon>
        <taxon>Glossina</taxon>
    </lineage>
</organism>
<dbReference type="AlphaFoldDB" id="A0A1B0C603"/>
<dbReference type="EMBL" id="JXJN01026388">
    <property type="status" value="NOT_ANNOTATED_CDS"/>
    <property type="molecule type" value="Genomic_DNA"/>
</dbReference>
<evidence type="ECO:0000313" key="1">
    <source>
        <dbReference type="EnsemblMetazoa" id="GPPI050103-PA"/>
    </source>
</evidence>
<dbReference type="Gene3D" id="3.30.200.20">
    <property type="entry name" value="Phosphorylase Kinase, domain 1"/>
    <property type="match status" value="1"/>
</dbReference>
<protein>
    <submittedName>
        <fullName evidence="1">Uncharacterized protein</fullName>
    </submittedName>
</protein>
<evidence type="ECO:0000313" key="2">
    <source>
        <dbReference type="Proteomes" id="UP000092460"/>
    </source>
</evidence>
<name>A0A1B0C603_9MUSC</name>
<accession>A0A1B0C603</accession>
<dbReference type="EnsemblMetazoa" id="GPPI050103-RA">
    <property type="protein sequence ID" value="GPPI050103-PA"/>
    <property type="gene ID" value="GPPI050103"/>
</dbReference>
<dbReference type="Proteomes" id="UP000092460">
    <property type="component" value="Unassembled WGS sequence"/>
</dbReference>
<sequence>MLAPPCVRVLRTSTSPCVRVLHTSSPPHTNSSDTNISRYKEEFLELAVIGVGQFGKVYL</sequence>
<proteinExistence type="predicted"/>
<dbReference type="VEuPathDB" id="VectorBase:GPPI050103"/>
<keyword evidence="2" id="KW-1185">Reference proteome</keyword>